<dbReference type="Proteomes" id="UP001519345">
    <property type="component" value="Unassembled WGS sequence"/>
</dbReference>
<dbReference type="NCBIfam" id="TIGR00079">
    <property type="entry name" value="pept_deformyl"/>
    <property type="match status" value="1"/>
</dbReference>
<dbReference type="EC" id="3.5.1.88" evidence="6"/>
<dbReference type="Gene3D" id="3.90.45.10">
    <property type="entry name" value="Peptide deformylase"/>
    <property type="match status" value="1"/>
</dbReference>
<dbReference type="CDD" id="cd00487">
    <property type="entry name" value="Pep_deformylase"/>
    <property type="match status" value="1"/>
</dbReference>
<organism evidence="7 8">
    <name type="scientific">Virgibacillus natechei</name>
    <dbReference type="NCBI Taxonomy" id="1216297"/>
    <lineage>
        <taxon>Bacteria</taxon>
        <taxon>Bacillati</taxon>
        <taxon>Bacillota</taxon>
        <taxon>Bacilli</taxon>
        <taxon>Bacillales</taxon>
        <taxon>Bacillaceae</taxon>
        <taxon>Virgibacillus</taxon>
    </lineage>
</organism>
<dbReference type="PANTHER" id="PTHR10458">
    <property type="entry name" value="PEPTIDE DEFORMYLASE"/>
    <property type="match status" value="1"/>
</dbReference>
<evidence type="ECO:0000256" key="1">
    <source>
        <dbReference type="ARBA" id="ARBA00010759"/>
    </source>
</evidence>
<comment type="cofactor">
    <cofactor evidence="6">
        <name>Fe(2+)</name>
        <dbReference type="ChEBI" id="CHEBI:29033"/>
    </cofactor>
    <text evidence="6">Binds 1 Fe(2+) ion.</text>
</comment>
<protein>
    <recommendedName>
        <fullName evidence="6">Peptide deformylase</fullName>
        <shortName evidence="6">PDF</shortName>
        <ecNumber evidence="6">3.5.1.88</ecNumber>
    </recommendedName>
    <alternativeName>
        <fullName evidence="6">Polypeptide deformylase</fullName>
    </alternativeName>
</protein>
<evidence type="ECO:0000256" key="3">
    <source>
        <dbReference type="ARBA" id="ARBA00022801"/>
    </source>
</evidence>
<sequence length="191" mass="21557">MKIRSDDGMITMKDIVREGHKSLVTKADEVELPLSEQNKQLLNDMITFLKNSQDPDTADKYNLRAGVGLAAPQLGINKRLIAIHFEDTDDKQYSYGLVNPKIISHSAERSYLSDGEGCLSVDRAVEGFVPRYARITIRATDMNGEPLKLRLKGYPAIIFQHEIDHINGIMFYDHINKDNPFTVPDNAKPIE</sequence>
<accession>A0ABS4IBD2</accession>
<evidence type="ECO:0000313" key="7">
    <source>
        <dbReference type="EMBL" id="MBP1968251.1"/>
    </source>
</evidence>
<gene>
    <name evidence="6" type="primary">def</name>
    <name evidence="7" type="ORF">J2Z83_000343</name>
</gene>
<keyword evidence="5 6" id="KW-0408">Iron</keyword>
<dbReference type="PANTHER" id="PTHR10458:SF8">
    <property type="entry name" value="PEPTIDE DEFORMYLASE 2"/>
    <property type="match status" value="1"/>
</dbReference>
<dbReference type="GO" id="GO:0042586">
    <property type="term" value="F:peptide deformylase activity"/>
    <property type="evidence" value="ECO:0007669"/>
    <property type="project" value="UniProtKB-EC"/>
</dbReference>
<comment type="catalytic activity">
    <reaction evidence="6">
        <text>N-terminal N-formyl-L-methionyl-[peptide] + H2O = N-terminal L-methionyl-[peptide] + formate</text>
        <dbReference type="Rhea" id="RHEA:24420"/>
        <dbReference type="Rhea" id="RHEA-COMP:10639"/>
        <dbReference type="Rhea" id="RHEA-COMP:10640"/>
        <dbReference type="ChEBI" id="CHEBI:15377"/>
        <dbReference type="ChEBI" id="CHEBI:15740"/>
        <dbReference type="ChEBI" id="CHEBI:49298"/>
        <dbReference type="ChEBI" id="CHEBI:64731"/>
        <dbReference type="EC" id="3.5.1.88"/>
    </reaction>
</comment>
<keyword evidence="8" id="KW-1185">Reference proteome</keyword>
<keyword evidence="3 6" id="KW-0378">Hydrolase</keyword>
<dbReference type="EMBL" id="JAGGKX010000001">
    <property type="protein sequence ID" value="MBP1968251.1"/>
    <property type="molecule type" value="Genomic_DNA"/>
</dbReference>
<comment type="function">
    <text evidence="6">Removes the formyl group from the N-terminal Met of newly synthesized proteins. Requires at least a dipeptide for an efficient rate of reaction. N-terminal L-methionine is a prerequisite for activity but the enzyme has broad specificity at other positions.</text>
</comment>
<dbReference type="Pfam" id="PF01327">
    <property type="entry name" value="Pep_deformylase"/>
    <property type="match status" value="1"/>
</dbReference>
<name>A0ABS4IBD2_9BACI</name>
<feature type="binding site" evidence="6">
    <location>
        <position position="161"/>
    </location>
    <ligand>
        <name>Fe cation</name>
        <dbReference type="ChEBI" id="CHEBI:24875"/>
    </ligand>
</feature>
<feature type="binding site" evidence="6">
    <location>
        <position position="165"/>
    </location>
    <ligand>
        <name>Fe cation</name>
        <dbReference type="ChEBI" id="CHEBI:24875"/>
    </ligand>
</feature>
<dbReference type="InterPro" id="IPR023635">
    <property type="entry name" value="Peptide_deformylase"/>
</dbReference>
<dbReference type="HAMAP" id="MF_00163">
    <property type="entry name" value="Pep_deformylase"/>
    <property type="match status" value="1"/>
</dbReference>
<keyword evidence="2 6" id="KW-0479">Metal-binding</keyword>
<proteinExistence type="inferred from homology"/>
<evidence type="ECO:0000256" key="6">
    <source>
        <dbReference type="HAMAP-Rule" id="MF_00163"/>
    </source>
</evidence>
<keyword evidence="4 6" id="KW-0648">Protein biosynthesis</keyword>
<evidence type="ECO:0000256" key="4">
    <source>
        <dbReference type="ARBA" id="ARBA00022917"/>
    </source>
</evidence>
<evidence type="ECO:0000313" key="8">
    <source>
        <dbReference type="Proteomes" id="UP001519345"/>
    </source>
</evidence>
<evidence type="ECO:0000256" key="2">
    <source>
        <dbReference type="ARBA" id="ARBA00022723"/>
    </source>
</evidence>
<dbReference type="PRINTS" id="PR01576">
    <property type="entry name" value="PDEFORMYLASE"/>
</dbReference>
<feature type="active site" evidence="6">
    <location>
        <position position="162"/>
    </location>
</feature>
<dbReference type="PIRSF" id="PIRSF004749">
    <property type="entry name" value="Pep_def"/>
    <property type="match status" value="1"/>
</dbReference>
<dbReference type="SUPFAM" id="SSF56420">
    <property type="entry name" value="Peptide deformylase"/>
    <property type="match status" value="1"/>
</dbReference>
<reference evidence="7 8" key="1">
    <citation type="submission" date="2021-03" db="EMBL/GenBank/DDBJ databases">
        <title>Genomic Encyclopedia of Type Strains, Phase IV (KMG-IV): sequencing the most valuable type-strain genomes for metagenomic binning, comparative biology and taxonomic classification.</title>
        <authorList>
            <person name="Goeker M."/>
        </authorList>
    </citation>
    <scope>NUCLEOTIDE SEQUENCE [LARGE SCALE GENOMIC DNA]</scope>
    <source>
        <strain evidence="7 8">DSM 25609</strain>
    </source>
</reference>
<comment type="caution">
    <text evidence="7">The sequence shown here is derived from an EMBL/GenBank/DDBJ whole genome shotgun (WGS) entry which is preliminary data.</text>
</comment>
<dbReference type="InterPro" id="IPR036821">
    <property type="entry name" value="Peptide_deformylase_sf"/>
</dbReference>
<feature type="binding site" evidence="6">
    <location>
        <position position="118"/>
    </location>
    <ligand>
        <name>Fe cation</name>
        <dbReference type="ChEBI" id="CHEBI:24875"/>
    </ligand>
</feature>
<comment type="similarity">
    <text evidence="1 6">Belongs to the polypeptide deformylase family.</text>
</comment>
<evidence type="ECO:0000256" key="5">
    <source>
        <dbReference type="ARBA" id="ARBA00023004"/>
    </source>
</evidence>